<evidence type="ECO:0000313" key="1">
    <source>
        <dbReference type="EMBL" id="CAK5085049.1"/>
    </source>
</evidence>
<protein>
    <submittedName>
        <fullName evidence="1">Uncharacterized protein</fullName>
    </submittedName>
</protein>
<reference evidence="1" key="1">
    <citation type="submission" date="2023-11" db="EMBL/GenBank/DDBJ databases">
        <authorList>
            <person name="Poullet M."/>
        </authorList>
    </citation>
    <scope>NUCLEOTIDE SEQUENCE</scope>
    <source>
        <strain evidence="1">E1834</strain>
    </source>
</reference>
<dbReference type="EMBL" id="CAVMJV010000056">
    <property type="protein sequence ID" value="CAK5085049.1"/>
    <property type="molecule type" value="Genomic_DNA"/>
</dbReference>
<accession>A0ACB1A2Q8</accession>
<proteinExistence type="predicted"/>
<gene>
    <name evidence="1" type="ORF">MENTE1834_LOCUS32479</name>
</gene>
<evidence type="ECO:0000313" key="2">
    <source>
        <dbReference type="Proteomes" id="UP001497535"/>
    </source>
</evidence>
<sequence>MAARLLGLYPLLFARNFYLYFFLFSVSAFDEKMLPRRRGFQSVNVHDKTRTHMLFSTASDRSIAKRKRRPHNRFHQMQQHKRDDLIQTGPTELDPMQWTGNQRVIHFGPMAQRDPFFYFYPKGWDLLYPAHFGFFPYRTNKYRGSSAVICVWAFGMFFMLGGAMMVYLGYFLIYQQPFWRWTEEEAMNNMIPPVQIAGPILLALGILLVLIAIFASITTSQFLSDKLRHHHHGDQPASVTVYTTHYQQPRAVYEVNPYQPMPPPVQPIMENPNARTYLVDPNKEMKLFPPVVHGHSTLSLQGQPSPSFVASPYNTLRAVSMHSSPSFADLLQTEAQQQHHIHFKQQSPTKRKRNSSTVSISSAIAFASQKHQKRLSRRRSSSEEEAALFAAHRQRKRSLTGVTVTKN</sequence>
<name>A0ACB1A2Q8_MELEN</name>
<comment type="caution">
    <text evidence="1">The sequence shown here is derived from an EMBL/GenBank/DDBJ whole genome shotgun (WGS) entry which is preliminary data.</text>
</comment>
<organism evidence="1 2">
    <name type="scientific">Meloidogyne enterolobii</name>
    <name type="common">Root-knot nematode worm</name>
    <name type="synonym">Meloidogyne mayaguensis</name>
    <dbReference type="NCBI Taxonomy" id="390850"/>
    <lineage>
        <taxon>Eukaryota</taxon>
        <taxon>Metazoa</taxon>
        <taxon>Ecdysozoa</taxon>
        <taxon>Nematoda</taxon>
        <taxon>Chromadorea</taxon>
        <taxon>Rhabditida</taxon>
        <taxon>Tylenchina</taxon>
        <taxon>Tylenchomorpha</taxon>
        <taxon>Tylenchoidea</taxon>
        <taxon>Meloidogynidae</taxon>
        <taxon>Meloidogyninae</taxon>
        <taxon>Meloidogyne</taxon>
    </lineage>
</organism>
<dbReference type="Proteomes" id="UP001497535">
    <property type="component" value="Unassembled WGS sequence"/>
</dbReference>
<keyword evidence="2" id="KW-1185">Reference proteome</keyword>